<protein>
    <submittedName>
        <fullName evidence="5">Dipeptidyl-peptidase-4</fullName>
    </submittedName>
</protein>
<dbReference type="GO" id="GO:0008236">
    <property type="term" value="F:serine-type peptidase activity"/>
    <property type="evidence" value="ECO:0007669"/>
    <property type="project" value="InterPro"/>
</dbReference>
<dbReference type="InterPro" id="IPR002469">
    <property type="entry name" value="Peptidase_S9B_N"/>
</dbReference>
<feature type="region of interest" description="Disordered" evidence="1">
    <location>
        <begin position="73"/>
        <end position="97"/>
    </location>
</feature>
<dbReference type="Pfam" id="PF00930">
    <property type="entry name" value="DPPIV_N"/>
    <property type="match status" value="1"/>
</dbReference>
<dbReference type="Gene3D" id="3.40.50.1820">
    <property type="entry name" value="alpha/beta hydrolase"/>
    <property type="match status" value="1"/>
</dbReference>
<dbReference type="InterPro" id="IPR001375">
    <property type="entry name" value="Peptidase_S9_cat"/>
</dbReference>
<dbReference type="EMBL" id="FNGS01000009">
    <property type="protein sequence ID" value="SDM81459.1"/>
    <property type="molecule type" value="Genomic_DNA"/>
</dbReference>
<evidence type="ECO:0000259" key="3">
    <source>
        <dbReference type="Pfam" id="PF00326"/>
    </source>
</evidence>
<accession>A0A1G9WAH1</accession>
<evidence type="ECO:0000256" key="1">
    <source>
        <dbReference type="SAM" id="MobiDB-lite"/>
    </source>
</evidence>
<gene>
    <name evidence="5" type="ORF">SAMN04488090_4308</name>
</gene>
<dbReference type="STRING" id="563176.SAMN04488090_4308"/>
<keyword evidence="6" id="KW-1185">Reference proteome</keyword>
<organism evidence="5 6">
    <name type="scientific">Siphonobacter aquaeclarae</name>
    <dbReference type="NCBI Taxonomy" id="563176"/>
    <lineage>
        <taxon>Bacteria</taxon>
        <taxon>Pseudomonadati</taxon>
        <taxon>Bacteroidota</taxon>
        <taxon>Cytophagia</taxon>
        <taxon>Cytophagales</taxon>
        <taxon>Cytophagaceae</taxon>
        <taxon>Siphonobacter</taxon>
    </lineage>
</organism>
<sequence length="680" mass="76324">MLRKILLISASFGLLSSAVAQKQPLTAAQLFKGQSTNLFTALPVPAGWADDTHYLLSREGKWVSVDVKTGQETPYERPVSKTETGPEGSQNATLSPDGKWLAYTRDKKNLYVKDLASGQEKALSQDGSETVYNGYAAWVYWEEVLGRATQYKAFWWSPDGKYLAFMRFDEAKVPVFTIAGATGQHGYVENQRYPKAGDPNPNVKVAIAEVGTGKITWVDFDSSVDHYLGTPFWSPDSKTLILQWKSRGQDNLKLVAVQPETGAKAEWVSETQKTWVDWLPSLQFLKDGFILQSDETGWMHYYLHGADGKRKNAITSGDFTVTGISLVDEKNKWLYFTARKENSARNDLYKVKFDGKGLQRLTFGDFYHQVSVSPQGTYFLTTYSNLQTPARVALADAKGKVLRELADNRGTAYDTYSLAKTEMIRVPIADGYELPVSIKYPVNYEAGKKYPMLISIYGGPNAGTVYDRWSYTPTAQWYAQEGLLQVAIDHRASGHFGKKGQNYIHRDLGKWEIQDYSDVVKALIAKGMVDPKKVAITGGSYGGYVTALALTRGADVFTHGIANFGVMDWHLYDSEYTERFMDTPAENPDGYKTSSVLTYADKLKGTLRIVHGTMDDNVHMQNSIQLVDKLENLNKHFEFMIYPGARHGFGAGKAKHAQMETARFVYRYLLEKPFPEEVFE</sequence>
<dbReference type="Proteomes" id="UP000198901">
    <property type="component" value="Unassembled WGS sequence"/>
</dbReference>
<keyword evidence="2" id="KW-0732">Signal</keyword>
<dbReference type="InterPro" id="IPR050278">
    <property type="entry name" value="Serine_Prot_S9B/DPPIV"/>
</dbReference>
<dbReference type="OrthoDB" id="9812921at2"/>
<dbReference type="GO" id="GO:0006508">
    <property type="term" value="P:proteolysis"/>
    <property type="evidence" value="ECO:0007669"/>
    <property type="project" value="InterPro"/>
</dbReference>
<name>A0A1G9WAH1_9BACT</name>
<proteinExistence type="predicted"/>
<dbReference type="PANTHER" id="PTHR11731">
    <property type="entry name" value="PROTEASE FAMILY S9B,C DIPEPTIDYL-PEPTIDASE IV-RELATED"/>
    <property type="match status" value="1"/>
</dbReference>
<feature type="domain" description="Dipeptidylpeptidase IV N-terminal" evidence="4">
    <location>
        <begin position="58"/>
        <end position="389"/>
    </location>
</feature>
<dbReference type="RefSeq" id="WP_093207754.1">
    <property type="nucleotide sequence ID" value="NZ_FNGS01000009.1"/>
</dbReference>
<feature type="compositionally biased region" description="Polar residues" evidence="1">
    <location>
        <begin position="81"/>
        <end position="94"/>
    </location>
</feature>
<dbReference type="AlphaFoldDB" id="A0A1G9WAH1"/>
<dbReference type="PANTHER" id="PTHR11731:SF193">
    <property type="entry name" value="DIPEPTIDYL PEPTIDASE 9"/>
    <property type="match status" value="1"/>
</dbReference>
<dbReference type="SUPFAM" id="SSF82171">
    <property type="entry name" value="DPP6 N-terminal domain-like"/>
    <property type="match status" value="1"/>
</dbReference>
<feature type="domain" description="Peptidase S9 prolyl oligopeptidase catalytic" evidence="3">
    <location>
        <begin position="469"/>
        <end position="669"/>
    </location>
</feature>
<feature type="signal peptide" evidence="2">
    <location>
        <begin position="1"/>
        <end position="22"/>
    </location>
</feature>
<evidence type="ECO:0000259" key="4">
    <source>
        <dbReference type="Pfam" id="PF00930"/>
    </source>
</evidence>
<dbReference type="Pfam" id="PF00326">
    <property type="entry name" value="Peptidase_S9"/>
    <property type="match status" value="1"/>
</dbReference>
<dbReference type="Gene3D" id="2.140.10.30">
    <property type="entry name" value="Dipeptidylpeptidase IV, N-terminal domain"/>
    <property type="match status" value="1"/>
</dbReference>
<evidence type="ECO:0000256" key="2">
    <source>
        <dbReference type="SAM" id="SignalP"/>
    </source>
</evidence>
<dbReference type="InterPro" id="IPR029058">
    <property type="entry name" value="AB_hydrolase_fold"/>
</dbReference>
<evidence type="ECO:0000313" key="6">
    <source>
        <dbReference type="Proteomes" id="UP000198901"/>
    </source>
</evidence>
<dbReference type="GO" id="GO:0008239">
    <property type="term" value="F:dipeptidyl-peptidase activity"/>
    <property type="evidence" value="ECO:0007669"/>
    <property type="project" value="TreeGrafter"/>
</dbReference>
<reference evidence="5 6" key="1">
    <citation type="submission" date="2016-10" db="EMBL/GenBank/DDBJ databases">
        <authorList>
            <person name="de Groot N.N."/>
        </authorList>
    </citation>
    <scope>NUCLEOTIDE SEQUENCE [LARGE SCALE GENOMIC DNA]</scope>
    <source>
        <strain evidence="5 6">DSM 21668</strain>
    </source>
</reference>
<dbReference type="SUPFAM" id="SSF53474">
    <property type="entry name" value="alpha/beta-Hydrolases"/>
    <property type="match status" value="1"/>
</dbReference>
<evidence type="ECO:0000313" key="5">
    <source>
        <dbReference type="EMBL" id="SDM81459.1"/>
    </source>
</evidence>
<feature type="chain" id="PRO_5011529643" evidence="2">
    <location>
        <begin position="23"/>
        <end position="680"/>
    </location>
</feature>